<dbReference type="InterPro" id="IPR033133">
    <property type="entry name" value="PUM-HD"/>
</dbReference>
<evidence type="ECO:0000313" key="5">
    <source>
        <dbReference type="EMBL" id="KAJ1976206.1"/>
    </source>
</evidence>
<feature type="repeat" description="Pumilio" evidence="2">
    <location>
        <begin position="53"/>
        <end position="88"/>
    </location>
</feature>
<evidence type="ECO:0000259" key="4">
    <source>
        <dbReference type="PROSITE" id="PS50303"/>
    </source>
</evidence>
<feature type="domain" description="PUM-HD" evidence="4">
    <location>
        <begin position="1"/>
        <end position="157"/>
    </location>
</feature>
<dbReference type="InterPro" id="IPR016024">
    <property type="entry name" value="ARM-type_fold"/>
</dbReference>
<sequence length="263" mass="28910">RIFEYCPEEFIRPLLDELHKYTSSLVQDQYGNYVIQHVLEHSQKADRDLVVSKVRGNVLILSKHKFASNVVERCITYGSEEQRRTLVEEVIQTRPDGTTALSIMMKDQYANYVVQKMLDAVEGNLRDLLVLKIRPHIQSLKKYTYGKHLITKIEKLVPQMAAMATSPGISGMQPSPVTPVSALPSPSLGLSAQPTPTLPSACPLDPRHQAAGEPAYGSLVSQYDSPTALAHHRSSDVSFSACLQPSLHAGMSSPPEFSAGSNA</sequence>
<dbReference type="GO" id="GO:0003730">
    <property type="term" value="F:mRNA 3'-UTR binding"/>
    <property type="evidence" value="ECO:0007669"/>
    <property type="project" value="TreeGrafter"/>
</dbReference>
<dbReference type="EMBL" id="JANBQB010000454">
    <property type="protein sequence ID" value="KAJ1976206.1"/>
    <property type="molecule type" value="Genomic_DNA"/>
</dbReference>
<organism evidence="5 6">
    <name type="scientific">Dimargaris verticillata</name>
    <dbReference type="NCBI Taxonomy" id="2761393"/>
    <lineage>
        <taxon>Eukaryota</taxon>
        <taxon>Fungi</taxon>
        <taxon>Fungi incertae sedis</taxon>
        <taxon>Zoopagomycota</taxon>
        <taxon>Kickxellomycotina</taxon>
        <taxon>Dimargaritomycetes</taxon>
        <taxon>Dimargaritales</taxon>
        <taxon>Dimargaritaceae</taxon>
        <taxon>Dimargaris</taxon>
    </lineage>
</organism>
<dbReference type="GO" id="GO:0005737">
    <property type="term" value="C:cytoplasm"/>
    <property type="evidence" value="ECO:0007669"/>
    <property type="project" value="TreeGrafter"/>
</dbReference>
<evidence type="ECO:0000256" key="2">
    <source>
        <dbReference type="PROSITE-ProRule" id="PRU00317"/>
    </source>
</evidence>
<protein>
    <submittedName>
        <fullName evidence="5">mRNA binding protein puf3</fullName>
    </submittedName>
</protein>
<dbReference type="PROSITE" id="PS50302">
    <property type="entry name" value="PUM"/>
    <property type="match status" value="3"/>
</dbReference>
<feature type="compositionally biased region" description="Low complexity" evidence="3">
    <location>
        <begin position="179"/>
        <end position="194"/>
    </location>
</feature>
<name>A0A9W8B4W8_9FUNG</name>
<dbReference type="InterPro" id="IPR001313">
    <property type="entry name" value="Pumilio_RNA-bd_rpt"/>
</dbReference>
<dbReference type="Proteomes" id="UP001151582">
    <property type="component" value="Unassembled WGS sequence"/>
</dbReference>
<feature type="region of interest" description="Disordered" evidence="3">
    <location>
        <begin position="178"/>
        <end position="209"/>
    </location>
</feature>
<feature type="repeat" description="Pumilio" evidence="2">
    <location>
        <begin position="89"/>
        <end position="131"/>
    </location>
</feature>
<dbReference type="GO" id="GO:0000288">
    <property type="term" value="P:nuclear-transcribed mRNA catabolic process, deadenylation-dependent decay"/>
    <property type="evidence" value="ECO:0007669"/>
    <property type="project" value="TreeGrafter"/>
</dbReference>
<evidence type="ECO:0000256" key="3">
    <source>
        <dbReference type="SAM" id="MobiDB-lite"/>
    </source>
</evidence>
<evidence type="ECO:0000313" key="6">
    <source>
        <dbReference type="Proteomes" id="UP001151582"/>
    </source>
</evidence>
<accession>A0A9W8B4W8</accession>
<reference evidence="5" key="1">
    <citation type="submission" date="2022-07" db="EMBL/GenBank/DDBJ databases">
        <title>Phylogenomic reconstructions and comparative analyses of Kickxellomycotina fungi.</title>
        <authorList>
            <person name="Reynolds N.K."/>
            <person name="Stajich J.E."/>
            <person name="Barry K."/>
            <person name="Grigoriev I.V."/>
            <person name="Crous P."/>
            <person name="Smith M.E."/>
        </authorList>
    </citation>
    <scope>NUCLEOTIDE SEQUENCE</scope>
    <source>
        <strain evidence="5">RSA 567</strain>
    </source>
</reference>
<dbReference type="OrthoDB" id="668540at2759"/>
<keyword evidence="1" id="KW-0677">Repeat</keyword>
<dbReference type="AlphaFoldDB" id="A0A9W8B4W8"/>
<keyword evidence="6" id="KW-1185">Reference proteome</keyword>
<proteinExistence type="predicted"/>
<dbReference type="SMART" id="SM00025">
    <property type="entry name" value="Pumilio"/>
    <property type="match status" value="3"/>
</dbReference>
<dbReference type="Gene3D" id="1.25.10.10">
    <property type="entry name" value="Leucine-rich Repeat Variant"/>
    <property type="match status" value="1"/>
</dbReference>
<feature type="repeat" description="Pumilio" evidence="2">
    <location>
        <begin position="17"/>
        <end position="52"/>
    </location>
</feature>
<gene>
    <name evidence="5" type="primary">PUF3_1</name>
    <name evidence="5" type="ORF">H4R34_004066</name>
</gene>
<evidence type="ECO:0000256" key="1">
    <source>
        <dbReference type="ARBA" id="ARBA00022737"/>
    </source>
</evidence>
<dbReference type="PROSITE" id="PS50303">
    <property type="entry name" value="PUM_HD"/>
    <property type="match status" value="1"/>
</dbReference>
<dbReference type="PANTHER" id="PTHR12537:SF12">
    <property type="entry name" value="MATERNAL PROTEIN PUMILIO"/>
    <property type="match status" value="1"/>
</dbReference>
<dbReference type="SUPFAM" id="SSF48371">
    <property type="entry name" value="ARM repeat"/>
    <property type="match status" value="1"/>
</dbReference>
<feature type="non-terminal residue" evidence="5">
    <location>
        <position position="1"/>
    </location>
</feature>
<dbReference type="PANTHER" id="PTHR12537">
    <property type="entry name" value="RNA BINDING PROTEIN PUMILIO-RELATED"/>
    <property type="match status" value="1"/>
</dbReference>
<comment type="caution">
    <text evidence="5">The sequence shown here is derived from an EMBL/GenBank/DDBJ whole genome shotgun (WGS) entry which is preliminary data.</text>
</comment>
<dbReference type="Pfam" id="PF00806">
    <property type="entry name" value="PUF"/>
    <property type="match status" value="4"/>
</dbReference>
<dbReference type="InterPro" id="IPR011989">
    <property type="entry name" value="ARM-like"/>
</dbReference>